<feature type="region of interest" description="Disordered" evidence="1">
    <location>
        <begin position="1"/>
        <end position="141"/>
    </location>
</feature>
<protein>
    <submittedName>
        <fullName evidence="2">Uncharacterized protein</fullName>
    </submittedName>
</protein>
<evidence type="ECO:0000256" key="1">
    <source>
        <dbReference type="SAM" id="MobiDB-lite"/>
    </source>
</evidence>
<feature type="compositionally biased region" description="Polar residues" evidence="1">
    <location>
        <begin position="1"/>
        <end position="10"/>
    </location>
</feature>
<accession>A0ABR3Y115</accession>
<dbReference type="PANTHER" id="PTHR35587">
    <property type="entry name" value="EXPRESSED PROTEIN"/>
    <property type="match status" value="1"/>
</dbReference>
<evidence type="ECO:0000313" key="2">
    <source>
        <dbReference type="EMBL" id="KAL1881699.1"/>
    </source>
</evidence>
<proteinExistence type="predicted"/>
<feature type="compositionally biased region" description="Acidic residues" evidence="1">
    <location>
        <begin position="13"/>
        <end position="43"/>
    </location>
</feature>
<keyword evidence="3" id="KW-1185">Reference proteome</keyword>
<feature type="compositionally biased region" description="Basic and acidic residues" evidence="1">
    <location>
        <begin position="131"/>
        <end position="141"/>
    </location>
</feature>
<gene>
    <name evidence="2" type="ORF">Plec18167_003298</name>
</gene>
<feature type="compositionally biased region" description="Polar residues" evidence="1">
    <location>
        <begin position="121"/>
        <end position="130"/>
    </location>
</feature>
<sequence length="171" mass="19620">MSAVQKQRQQAPVEEDDYSSSGDDYDYDDYSDLSEEEYSDEEQPQQQQQQQLQRRQRPQQQQQQQQDDVDPNYKGMKTASPQSARKSMQPFERIGPPETSMDGPVTYARAQRGEIPMREGNPNQSLQTADNQKKQTSIDDEEGLKLKLELNLDIEIELKASIHGDLTLALL</sequence>
<dbReference type="PANTHER" id="PTHR35587:SF6">
    <property type="entry name" value="BZIP DOMAIN-CONTAINING PROTEIN"/>
    <property type="match status" value="1"/>
</dbReference>
<feature type="compositionally biased region" description="Low complexity" evidence="1">
    <location>
        <begin position="44"/>
        <end position="66"/>
    </location>
</feature>
<reference evidence="2 3" key="1">
    <citation type="journal article" date="2024" name="IMA Fungus">
        <title>IMA Genome - F19 : A genome assembly and annotation guide to empower mycologists, including annotated draft genome sequences of Ceratocystis pirilliformis, Diaporthe australafricana, Fusarium ophioides, Paecilomyces lecythidis, and Sporothrix stenoceras.</title>
        <authorList>
            <person name="Aylward J."/>
            <person name="Wilson A.M."/>
            <person name="Visagie C.M."/>
            <person name="Spraker J."/>
            <person name="Barnes I."/>
            <person name="Buitendag C."/>
            <person name="Ceriani C."/>
            <person name="Del Mar Angel L."/>
            <person name="du Plessis D."/>
            <person name="Fuchs T."/>
            <person name="Gasser K."/>
            <person name="Kramer D."/>
            <person name="Li W."/>
            <person name="Munsamy K."/>
            <person name="Piso A."/>
            <person name="Price J.L."/>
            <person name="Sonnekus B."/>
            <person name="Thomas C."/>
            <person name="van der Nest A."/>
            <person name="van Dijk A."/>
            <person name="van Heerden A."/>
            <person name="van Vuuren N."/>
            <person name="Yilmaz N."/>
            <person name="Duong T.A."/>
            <person name="van der Merwe N.A."/>
            <person name="Wingfield M.J."/>
            <person name="Wingfield B.D."/>
        </authorList>
    </citation>
    <scope>NUCLEOTIDE SEQUENCE [LARGE SCALE GENOMIC DNA]</scope>
    <source>
        <strain evidence="2 3">CMW 18167</strain>
    </source>
</reference>
<name>A0ABR3Y115_9EURO</name>
<organism evidence="2 3">
    <name type="scientific">Paecilomyces lecythidis</name>
    <dbReference type="NCBI Taxonomy" id="3004212"/>
    <lineage>
        <taxon>Eukaryota</taxon>
        <taxon>Fungi</taxon>
        <taxon>Dikarya</taxon>
        <taxon>Ascomycota</taxon>
        <taxon>Pezizomycotina</taxon>
        <taxon>Eurotiomycetes</taxon>
        <taxon>Eurotiomycetidae</taxon>
        <taxon>Eurotiales</taxon>
        <taxon>Thermoascaceae</taxon>
        <taxon>Paecilomyces</taxon>
    </lineage>
</organism>
<evidence type="ECO:0000313" key="3">
    <source>
        <dbReference type="Proteomes" id="UP001583193"/>
    </source>
</evidence>
<comment type="caution">
    <text evidence="2">The sequence shown here is derived from an EMBL/GenBank/DDBJ whole genome shotgun (WGS) entry which is preliminary data.</text>
</comment>
<dbReference type="EMBL" id="JAVDPF010000007">
    <property type="protein sequence ID" value="KAL1881699.1"/>
    <property type="molecule type" value="Genomic_DNA"/>
</dbReference>
<dbReference type="Proteomes" id="UP001583193">
    <property type="component" value="Unassembled WGS sequence"/>
</dbReference>